<dbReference type="InterPro" id="IPR038476">
    <property type="entry name" value="UvrC_RNase_H_dom_sf"/>
</dbReference>
<dbReference type="HAMAP" id="MF_00203">
    <property type="entry name" value="UvrC"/>
    <property type="match status" value="1"/>
</dbReference>
<evidence type="ECO:0000256" key="2">
    <source>
        <dbReference type="ARBA" id="ARBA00022763"/>
    </source>
</evidence>
<comment type="similarity">
    <text evidence="7">Belongs to the UvrC family.</text>
</comment>
<evidence type="ECO:0000256" key="5">
    <source>
        <dbReference type="ARBA" id="ARBA00023204"/>
    </source>
</evidence>
<evidence type="ECO:0000256" key="1">
    <source>
        <dbReference type="ARBA" id="ARBA00022490"/>
    </source>
</evidence>
<dbReference type="CDD" id="cd10434">
    <property type="entry name" value="GIY-YIG_UvrC_Cho"/>
    <property type="match status" value="1"/>
</dbReference>
<dbReference type="InterPro" id="IPR004791">
    <property type="entry name" value="UvrC"/>
</dbReference>
<dbReference type="EMBL" id="CP080764">
    <property type="protein sequence ID" value="QYY42177.1"/>
    <property type="molecule type" value="Genomic_DNA"/>
</dbReference>
<evidence type="ECO:0000256" key="3">
    <source>
        <dbReference type="ARBA" id="ARBA00022769"/>
    </source>
</evidence>
<dbReference type="EMBL" id="FNDE01000044">
    <property type="protein sequence ID" value="SDH69350.1"/>
    <property type="molecule type" value="Genomic_DNA"/>
</dbReference>
<dbReference type="InterPro" id="IPR047296">
    <property type="entry name" value="GIY-YIG_UvrC_Cho"/>
</dbReference>
<evidence type="ECO:0000259" key="10">
    <source>
        <dbReference type="PROSITE" id="PS50164"/>
    </source>
</evidence>
<dbReference type="PANTHER" id="PTHR30562:SF1">
    <property type="entry name" value="UVRABC SYSTEM PROTEIN C"/>
    <property type="match status" value="1"/>
</dbReference>
<feature type="domain" description="GIY-YIG" evidence="10">
    <location>
        <begin position="13"/>
        <end position="90"/>
    </location>
</feature>
<dbReference type="InterPro" id="IPR000305">
    <property type="entry name" value="GIY-YIG_endonuc"/>
</dbReference>
<evidence type="ECO:0000259" key="9">
    <source>
        <dbReference type="PROSITE" id="PS50151"/>
    </source>
</evidence>
<dbReference type="InterPro" id="IPR035901">
    <property type="entry name" value="GIY-YIG_endonuc_sf"/>
</dbReference>
<reference evidence="12 15" key="2">
    <citation type="submission" date="2021-08" db="EMBL/GenBank/DDBJ databases">
        <title>Complete genome sequence of the strain Aneurinibacillus thermoaerophilus CCM 8960.</title>
        <authorList>
            <person name="Musilova J."/>
            <person name="Kourilova X."/>
            <person name="Pernicova I."/>
            <person name="Bezdicek M."/>
            <person name="Lengerova M."/>
            <person name="Obruca S."/>
            <person name="Sedlar K."/>
        </authorList>
    </citation>
    <scope>NUCLEOTIDE SEQUENCE [LARGE SCALE GENOMIC DNA]</scope>
    <source>
        <strain evidence="12 15">CCM 8960</strain>
    </source>
</reference>
<keyword evidence="5 7" id="KW-0234">DNA repair</keyword>
<dbReference type="PROSITE" id="PS50151">
    <property type="entry name" value="UVR"/>
    <property type="match status" value="1"/>
</dbReference>
<dbReference type="GO" id="GO:0003677">
    <property type="term" value="F:DNA binding"/>
    <property type="evidence" value="ECO:0007669"/>
    <property type="project" value="UniProtKB-UniRule"/>
</dbReference>
<dbReference type="Pfam" id="PF22920">
    <property type="entry name" value="UvrC_RNaseH"/>
    <property type="match status" value="1"/>
</dbReference>
<feature type="coiled-coil region" evidence="8">
    <location>
        <begin position="187"/>
        <end position="222"/>
    </location>
</feature>
<dbReference type="InterPro" id="IPR036876">
    <property type="entry name" value="UVR_dom_sf"/>
</dbReference>
<evidence type="ECO:0000313" key="12">
    <source>
        <dbReference type="EMBL" id="QYY42177.1"/>
    </source>
</evidence>
<dbReference type="NCBIfam" id="TIGR00194">
    <property type="entry name" value="uvrC"/>
    <property type="match status" value="1"/>
</dbReference>
<dbReference type="GeneID" id="97142712"/>
<dbReference type="Gene3D" id="3.30.420.340">
    <property type="entry name" value="UvrC, RNAse H endonuclease domain"/>
    <property type="match status" value="1"/>
</dbReference>
<dbReference type="Gene3D" id="1.10.150.20">
    <property type="entry name" value="5' to 3' exonuclease, C-terminal subdomain"/>
    <property type="match status" value="1"/>
</dbReference>
<keyword evidence="1 7" id="KW-0963">Cytoplasm</keyword>
<dbReference type="InterPro" id="IPR001162">
    <property type="entry name" value="UvrC_RNase_H_dom"/>
</dbReference>
<dbReference type="Gene3D" id="4.10.860.10">
    <property type="entry name" value="UVR domain"/>
    <property type="match status" value="1"/>
</dbReference>
<dbReference type="SUPFAM" id="SSF82771">
    <property type="entry name" value="GIY-YIG endonuclease"/>
    <property type="match status" value="1"/>
</dbReference>
<evidence type="ECO:0000313" key="13">
    <source>
        <dbReference type="EMBL" id="SDH69350.1"/>
    </source>
</evidence>
<dbReference type="PROSITE" id="PS50165">
    <property type="entry name" value="UVRC"/>
    <property type="match status" value="1"/>
</dbReference>
<dbReference type="FunFam" id="1.10.150.20:FF:000005">
    <property type="entry name" value="UvrABC system protein C"/>
    <property type="match status" value="1"/>
</dbReference>
<dbReference type="FunFam" id="3.30.420.340:FF:000002">
    <property type="entry name" value="UvrABC system protein C"/>
    <property type="match status" value="1"/>
</dbReference>
<evidence type="ECO:0000259" key="11">
    <source>
        <dbReference type="PROSITE" id="PS50165"/>
    </source>
</evidence>
<feature type="domain" description="UVR" evidence="9">
    <location>
        <begin position="195"/>
        <end position="230"/>
    </location>
</feature>
<dbReference type="GO" id="GO:0009381">
    <property type="term" value="F:excinuclease ABC activity"/>
    <property type="evidence" value="ECO:0007669"/>
    <property type="project" value="UniProtKB-UniRule"/>
</dbReference>
<keyword evidence="8" id="KW-0175">Coiled coil</keyword>
<dbReference type="Proteomes" id="UP000826616">
    <property type="component" value="Chromosome"/>
</dbReference>
<dbReference type="FunFam" id="4.10.860.10:FF:000002">
    <property type="entry name" value="UvrABC system protein C"/>
    <property type="match status" value="1"/>
</dbReference>
<dbReference type="InterPro" id="IPR001943">
    <property type="entry name" value="UVR_dom"/>
</dbReference>
<dbReference type="NCBIfam" id="NF001824">
    <property type="entry name" value="PRK00558.1-5"/>
    <property type="match status" value="1"/>
</dbReference>
<dbReference type="GO" id="GO:0005737">
    <property type="term" value="C:cytoplasm"/>
    <property type="evidence" value="ECO:0007669"/>
    <property type="project" value="UniProtKB-SubCell"/>
</dbReference>
<comment type="subunit">
    <text evidence="7">Interacts with UvrB in an incision complex.</text>
</comment>
<organism evidence="13 14">
    <name type="scientific">Aneurinibacillus thermoaerophilus</name>
    <dbReference type="NCBI Taxonomy" id="143495"/>
    <lineage>
        <taxon>Bacteria</taxon>
        <taxon>Bacillati</taxon>
        <taxon>Bacillota</taxon>
        <taxon>Bacilli</taxon>
        <taxon>Bacillales</taxon>
        <taxon>Paenibacillaceae</taxon>
        <taxon>Aneurinibacillus group</taxon>
        <taxon>Aneurinibacillus</taxon>
    </lineage>
</organism>
<dbReference type="AlphaFoldDB" id="A0A1G8EHS6"/>
<evidence type="ECO:0000313" key="15">
    <source>
        <dbReference type="Proteomes" id="UP000826616"/>
    </source>
</evidence>
<name>A0A1G8EHS6_ANETH</name>
<dbReference type="SUPFAM" id="SSF47781">
    <property type="entry name" value="RuvA domain 2-like"/>
    <property type="match status" value="1"/>
</dbReference>
<evidence type="ECO:0000256" key="6">
    <source>
        <dbReference type="ARBA" id="ARBA00023236"/>
    </source>
</evidence>
<dbReference type="GO" id="GO:0009432">
    <property type="term" value="P:SOS response"/>
    <property type="evidence" value="ECO:0007669"/>
    <property type="project" value="UniProtKB-UniRule"/>
</dbReference>
<dbReference type="PANTHER" id="PTHR30562">
    <property type="entry name" value="UVRC/OXIDOREDUCTASE"/>
    <property type="match status" value="1"/>
</dbReference>
<evidence type="ECO:0000256" key="7">
    <source>
        <dbReference type="HAMAP-Rule" id="MF_00203"/>
    </source>
</evidence>
<dbReference type="InterPro" id="IPR010994">
    <property type="entry name" value="RuvA_2-like"/>
</dbReference>
<dbReference type="Gene3D" id="3.40.1440.10">
    <property type="entry name" value="GIY-YIG endonuclease"/>
    <property type="match status" value="1"/>
</dbReference>
<proteinExistence type="inferred from homology"/>
<keyword evidence="4 7" id="KW-0267">Excision nuclease</keyword>
<sequence length="596" mass="68828">MNTLKEKLSLLPDKPGCYLMKNAAGEVIYVGKAKILKNRVRSYFTGSHDGKTQRLVQEIADFEYIVTSSPVEALLLECNLIKQHNPRYNVLLKDDKTYPYIKITNEEHPRLEITRRVVKDGARYFGPYANVGAAQETKKLLDRLYPLRKCKHIPKSVCLYYHMGQCLAPCEYEVDPQQYEEMSEQIARFLNGNYREVKQKLTEQMEEAAEKLEFERAKELRDQIQYIEAIMEKQKVTFSDNVDRDAWGYYADKGWMSVQVFHIRQGKMIERNVASFPYYGEEYEDFISYVAQFYFQEHMRPKEVLFPISKGTDGLEEMLGSRLLTPQRGPKKQLVDMATENARIALEEKFALMARDEARTVQAVQKLGELLGIGYPKRIEAFDNSNIQGIDPVSAMVVFTDGKPDKKEYRKYKVKTVAGPDDYATMKEVIRRRYTRVLKEGLPLPNLVVIDGGKGQIAAAVDVLENELGLYIPVCGLAKDERHRTAQLLVGDPPIPVDLKRDSNEFYLLQRIQDEVHRFAVTFHRNTRGKTMFQSRLDEIPGVGEKRKKLLLKHFGSIKRMREATVDEYRNIGIGDKLARQILQHLREEETTVAPE</sequence>
<dbReference type="Pfam" id="PF01541">
    <property type="entry name" value="GIY-YIG"/>
    <property type="match status" value="1"/>
</dbReference>
<dbReference type="Pfam" id="PF02151">
    <property type="entry name" value="UVR"/>
    <property type="match status" value="1"/>
</dbReference>
<dbReference type="OrthoDB" id="9804933at2"/>
<keyword evidence="6 7" id="KW-0742">SOS response</keyword>
<dbReference type="SUPFAM" id="SSF46600">
    <property type="entry name" value="C-terminal UvrC-binding domain of UvrB"/>
    <property type="match status" value="1"/>
</dbReference>
<comment type="function">
    <text evidence="7">The UvrABC repair system catalyzes the recognition and processing of DNA lesions. UvrC both incises the 5' and 3' sides of the lesion. The N-terminal half is responsible for the 3' incision and the C-terminal half is responsible for the 5' incision.</text>
</comment>
<dbReference type="InterPro" id="IPR050066">
    <property type="entry name" value="UvrABC_protein_C"/>
</dbReference>
<evidence type="ECO:0000313" key="14">
    <source>
        <dbReference type="Proteomes" id="UP000198956"/>
    </source>
</evidence>
<dbReference type="SMART" id="SM00465">
    <property type="entry name" value="GIYc"/>
    <property type="match status" value="1"/>
</dbReference>
<accession>A0A1G8EHS6</accession>
<dbReference type="Proteomes" id="UP000198956">
    <property type="component" value="Unassembled WGS sequence"/>
</dbReference>
<protein>
    <recommendedName>
        <fullName evidence="7">UvrABC system protein C</fullName>
        <shortName evidence="7">Protein UvrC</shortName>
    </recommendedName>
    <alternativeName>
        <fullName evidence="7">Excinuclease ABC subunit C</fullName>
    </alternativeName>
</protein>
<keyword evidence="15" id="KW-1185">Reference proteome</keyword>
<feature type="domain" description="UvrC family homology region profile" evidence="11">
    <location>
        <begin position="248"/>
        <end position="464"/>
    </location>
</feature>
<dbReference type="GO" id="GO:0009380">
    <property type="term" value="C:excinuclease repair complex"/>
    <property type="evidence" value="ECO:0007669"/>
    <property type="project" value="InterPro"/>
</dbReference>
<comment type="subcellular location">
    <subcellularLocation>
        <location evidence="7">Cytoplasm</location>
    </subcellularLocation>
</comment>
<evidence type="ECO:0000256" key="4">
    <source>
        <dbReference type="ARBA" id="ARBA00022881"/>
    </source>
</evidence>
<dbReference type="FunFam" id="3.40.1440.10:FF:000001">
    <property type="entry name" value="UvrABC system protein C"/>
    <property type="match status" value="1"/>
</dbReference>
<gene>
    <name evidence="7 12" type="primary">uvrC</name>
    <name evidence="12" type="ORF">K3F53_15120</name>
    <name evidence="13" type="ORF">SAMN04489735_104414</name>
</gene>
<reference evidence="13 14" key="1">
    <citation type="submission" date="2016-10" db="EMBL/GenBank/DDBJ databases">
        <authorList>
            <person name="de Groot N.N."/>
        </authorList>
    </citation>
    <scope>NUCLEOTIDE SEQUENCE [LARGE SCALE GENOMIC DNA]</scope>
    <source>
        <strain evidence="13 14">L 420-91</strain>
    </source>
</reference>
<keyword evidence="3 7" id="KW-0228">DNA excision</keyword>
<dbReference type="RefSeq" id="WP_057897820.1">
    <property type="nucleotide sequence ID" value="NZ_CP080764.1"/>
</dbReference>
<evidence type="ECO:0000256" key="8">
    <source>
        <dbReference type="SAM" id="Coils"/>
    </source>
</evidence>
<dbReference type="GO" id="GO:0006289">
    <property type="term" value="P:nucleotide-excision repair"/>
    <property type="evidence" value="ECO:0007669"/>
    <property type="project" value="UniProtKB-UniRule"/>
</dbReference>
<dbReference type="Pfam" id="PF14520">
    <property type="entry name" value="HHH_5"/>
    <property type="match status" value="1"/>
</dbReference>
<dbReference type="PROSITE" id="PS50164">
    <property type="entry name" value="GIY_YIG"/>
    <property type="match status" value="1"/>
</dbReference>
<keyword evidence="2 7" id="KW-0227">DNA damage</keyword>
<dbReference type="Pfam" id="PF08459">
    <property type="entry name" value="UvrC_RNaseH_dom"/>
    <property type="match status" value="1"/>
</dbReference>